<keyword evidence="2" id="KW-0808">Transferase</keyword>
<dbReference type="Gene3D" id="3.40.640.10">
    <property type="entry name" value="Type I PLP-dependent aspartate aminotransferase-like (Major domain)"/>
    <property type="match status" value="1"/>
</dbReference>
<dbReference type="Gene3D" id="3.90.1150.10">
    <property type="entry name" value="Aspartate Aminotransferase, domain 1"/>
    <property type="match status" value="1"/>
</dbReference>
<gene>
    <name evidence="2" type="ORF">P170DRAFT_461386</name>
</gene>
<dbReference type="GO" id="GO:0016740">
    <property type="term" value="F:transferase activity"/>
    <property type="evidence" value="ECO:0007669"/>
    <property type="project" value="UniProtKB-KW"/>
</dbReference>
<dbReference type="EMBL" id="MSFO01000001">
    <property type="protein sequence ID" value="PLB55544.1"/>
    <property type="molecule type" value="Genomic_DNA"/>
</dbReference>
<dbReference type="PANTHER" id="PTHR43586">
    <property type="entry name" value="CYSTEINE DESULFURASE"/>
    <property type="match status" value="1"/>
</dbReference>
<dbReference type="RefSeq" id="XP_024710846.1">
    <property type="nucleotide sequence ID" value="XM_024852030.1"/>
</dbReference>
<dbReference type="InterPro" id="IPR015421">
    <property type="entry name" value="PyrdxlP-dep_Trfase_major"/>
</dbReference>
<dbReference type="AlphaFoldDB" id="A0A2I2GRQ4"/>
<keyword evidence="3" id="KW-1185">Reference proteome</keyword>
<organism evidence="2 3">
    <name type="scientific">Aspergillus steynii IBT 23096</name>
    <dbReference type="NCBI Taxonomy" id="1392250"/>
    <lineage>
        <taxon>Eukaryota</taxon>
        <taxon>Fungi</taxon>
        <taxon>Dikarya</taxon>
        <taxon>Ascomycota</taxon>
        <taxon>Pezizomycotina</taxon>
        <taxon>Eurotiomycetes</taxon>
        <taxon>Eurotiomycetidae</taxon>
        <taxon>Eurotiales</taxon>
        <taxon>Aspergillaceae</taxon>
        <taxon>Aspergillus</taxon>
        <taxon>Aspergillus subgen. Circumdati</taxon>
    </lineage>
</organism>
<dbReference type="VEuPathDB" id="FungiDB:P170DRAFT_461386"/>
<name>A0A2I2GRQ4_9EURO</name>
<evidence type="ECO:0000313" key="3">
    <source>
        <dbReference type="Proteomes" id="UP000234275"/>
    </source>
</evidence>
<dbReference type="GeneID" id="36559728"/>
<protein>
    <submittedName>
        <fullName evidence="2">PLP-dependent transferase</fullName>
    </submittedName>
</protein>
<sequence>MADTPLFPLESFCSVPGVAHVCAAGESLPLNAYNTALAKYINDKSGGHTGRHDQLQHIDDVRAGVSQAWNVSVEEVGFAPSVADGVSIILESLDWKAGDNVCVHEDEFPSLVGPFALRGQKVERDVAKYPAMRYHSDRNLQDVVNSRTRLIAVSYVSYYDGRRVDLSYYRRVADSVGAILLVDFTQAAGYTPIDARIADFAFSACFKFLLGTSGAAIAFWNQKRLPEWRPTTAGGYSLALGEPRPDWETNPLAIRNDAMCFSSGNPAHLAIYILREALQFLNQWDPIVIERHVQTLTTLLLRKLHQEGIPSSTPLEKARHGASITVTCEGSSEIVDGMRSVGVYAWNGLGRVRFSFHGYNRAADVDRIMEVFPALYRKRNAGTFNG</sequence>
<evidence type="ECO:0000313" key="2">
    <source>
        <dbReference type="EMBL" id="PLB55544.1"/>
    </source>
</evidence>
<dbReference type="OrthoDB" id="5978656at2759"/>
<dbReference type="STRING" id="1392250.A0A2I2GRQ4"/>
<dbReference type="Pfam" id="PF00266">
    <property type="entry name" value="Aminotran_5"/>
    <property type="match status" value="1"/>
</dbReference>
<evidence type="ECO:0000259" key="1">
    <source>
        <dbReference type="Pfam" id="PF00266"/>
    </source>
</evidence>
<accession>A0A2I2GRQ4</accession>
<dbReference type="SUPFAM" id="SSF53383">
    <property type="entry name" value="PLP-dependent transferases"/>
    <property type="match status" value="1"/>
</dbReference>
<dbReference type="InterPro" id="IPR015424">
    <property type="entry name" value="PyrdxlP-dep_Trfase"/>
</dbReference>
<reference evidence="2 3" key="1">
    <citation type="submission" date="2016-12" db="EMBL/GenBank/DDBJ databases">
        <title>The genomes of Aspergillus section Nigri reveals drivers in fungal speciation.</title>
        <authorList>
            <consortium name="DOE Joint Genome Institute"/>
            <person name="Vesth T.C."/>
            <person name="Nybo J."/>
            <person name="Theobald S."/>
            <person name="Brandl J."/>
            <person name="Frisvad J.C."/>
            <person name="Nielsen K.F."/>
            <person name="Lyhne E.K."/>
            <person name="Kogle M.E."/>
            <person name="Kuo A."/>
            <person name="Riley R."/>
            <person name="Clum A."/>
            <person name="Nolan M."/>
            <person name="Lipzen A."/>
            <person name="Salamov A."/>
            <person name="Henrissat B."/>
            <person name="Wiebenga A."/>
            <person name="De Vries R.P."/>
            <person name="Grigoriev I.V."/>
            <person name="Mortensen U.H."/>
            <person name="Andersen M.R."/>
            <person name="Baker S.E."/>
        </authorList>
    </citation>
    <scope>NUCLEOTIDE SEQUENCE [LARGE SCALE GENOMIC DNA]</scope>
    <source>
        <strain evidence="2 3">IBT 23096</strain>
    </source>
</reference>
<dbReference type="PANTHER" id="PTHR43586:SF15">
    <property type="entry name" value="BLR3095 PROTEIN"/>
    <property type="match status" value="1"/>
</dbReference>
<dbReference type="InterPro" id="IPR000192">
    <property type="entry name" value="Aminotrans_V_dom"/>
</dbReference>
<dbReference type="Proteomes" id="UP000234275">
    <property type="component" value="Unassembled WGS sequence"/>
</dbReference>
<dbReference type="InterPro" id="IPR015422">
    <property type="entry name" value="PyrdxlP-dep_Trfase_small"/>
</dbReference>
<proteinExistence type="predicted"/>
<feature type="domain" description="Aminotransferase class V" evidence="1">
    <location>
        <begin position="40"/>
        <end position="366"/>
    </location>
</feature>
<comment type="caution">
    <text evidence="2">The sequence shown here is derived from an EMBL/GenBank/DDBJ whole genome shotgun (WGS) entry which is preliminary data.</text>
</comment>